<evidence type="ECO:0000256" key="3">
    <source>
        <dbReference type="ARBA" id="ARBA00023172"/>
    </source>
</evidence>
<organism evidence="7 8">
    <name type="scientific">Rhodococcus baikonurensis</name>
    <dbReference type="NCBI Taxonomy" id="172041"/>
    <lineage>
        <taxon>Bacteria</taxon>
        <taxon>Bacillati</taxon>
        <taxon>Actinomycetota</taxon>
        <taxon>Actinomycetes</taxon>
        <taxon>Mycobacteriales</taxon>
        <taxon>Nocardiaceae</taxon>
        <taxon>Rhodococcus</taxon>
        <taxon>Rhodococcus erythropolis group</taxon>
    </lineage>
</organism>
<dbReference type="InterPro" id="IPR011010">
    <property type="entry name" value="DNA_brk_join_enz"/>
</dbReference>
<evidence type="ECO:0000256" key="1">
    <source>
        <dbReference type="ARBA" id="ARBA00008857"/>
    </source>
</evidence>
<evidence type="ECO:0000259" key="5">
    <source>
        <dbReference type="PROSITE" id="PS51898"/>
    </source>
</evidence>
<protein>
    <submittedName>
        <fullName evidence="7">Tyrosine-type recombinase/integrase</fullName>
    </submittedName>
</protein>
<dbReference type="InterPro" id="IPR050090">
    <property type="entry name" value="Tyrosine_recombinase_XerCD"/>
</dbReference>
<dbReference type="InterPro" id="IPR044068">
    <property type="entry name" value="CB"/>
</dbReference>
<dbReference type="CDD" id="cd00397">
    <property type="entry name" value="DNA_BRE_C"/>
    <property type="match status" value="1"/>
</dbReference>
<feature type="domain" description="Tyr recombinase" evidence="5">
    <location>
        <begin position="99"/>
        <end position="270"/>
    </location>
</feature>
<dbReference type="PANTHER" id="PTHR30349:SF64">
    <property type="entry name" value="PROPHAGE INTEGRASE INTD-RELATED"/>
    <property type="match status" value="1"/>
</dbReference>
<gene>
    <name evidence="7" type="ORF">ACFFQ6_03985</name>
</gene>
<keyword evidence="8" id="KW-1185">Reference proteome</keyword>
<dbReference type="InterPro" id="IPR010998">
    <property type="entry name" value="Integrase_recombinase_N"/>
</dbReference>
<dbReference type="InterPro" id="IPR013762">
    <property type="entry name" value="Integrase-like_cat_sf"/>
</dbReference>
<dbReference type="Pfam" id="PF00589">
    <property type="entry name" value="Phage_integrase"/>
    <property type="match status" value="1"/>
</dbReference>
<proteinExistence type="inferred from homology"/>
<dbReference type="Gene3D" id="1.10.150.130">
    <property type="match status" value="1"/>
</dbReference>
<dbReference type="EMBL" id="JBHMAS010000004">
    <property type="protein sequence ID" value="MFB9778826.1"/>
    <property type="molecule type" value="Genomic_DNA"/>
</dbReference>
<sequence length="291" mass="32563">MNDQIINKHISYLNRRNAQPSTMIHRRGQLERLSAFLDRPLLGATPENLDRWQQSLRVCASSVQTYSSHVRAFYEWAHDSELIAENPAKNLVMPKIARRVPRPIPEKDLELALIASRHDHQLFTWLLLAGYCGLRAAEIARVARGDVRPDGEGGAFLTVHGKGGADRVVRVSPEVFNELNAYLHRQGLIFRRANGKPMIPNVVTQIASAHMKGIGLPYTLHTLRHRFATSLCDLGADIRDVQAALGHTDLATTSIYVAHSVRRGAKDVDRLSKGLRTLKGRQQSSRKKAEP</sequence>
<evidence type="ECO:0000256" key="2">
    <source>
        <dbReference type="ARBA" id="ARBA00023125"/>
    </source>
</evidence>
<dbReference type="RefSeq" id="WP_378373928.1">
    <property type="nucleotide sequence ID" value="NZ_JBHMAS010000004.1"/>
</dbReference>
<dbReference type="Gene3D" id="1.10.443.10">
    <property type="entry name" value="Intergrase catalytic core"/>
    <property type="match status" value="1"/>
</dbReference>
<evidence type="ECO:0000259" key="6">
    <source>
        <dbReference type="PROSITE" id="PS51900"/>
    </source>
</evidence>
<accession>A0ABV5X8M5</accession>
<comment type="caution">
    <text evidence="7">The sequence shown here is derived from an EMBL/GenBank/DDBJ whole genome shotgun (WGS) entry which is preliminary data.</text>
</comment>
<name>A0ABV5X8M5_9NOCA</name>
<dbReference type="PROSITE" id="PS51898">
    <property type="entry name" value="TYR_RECOMBINASE"/>
    <property type="match status" value="1"/>
</dbReference>
<evidence type="ECO:0000313" key="8">
    <source>
        <dbReference type="Proteomes" id="UP001589587"/>
    </source>
</evidence>
<dbReference type="InterPro" id="IPR002104">
    <property type="entry name" value="Integrase_catalytic"/>
</dbReference>
<dbReference type="SUPFAM" id="SSF56349">
    <property type="entry name" value="DNA breaking-rejoining enzymes"/>
    <property type="match status" value="1"/>
</dbReference>
<dbReference type="PANTHER" id="PTHR30349">
    <property type="entry name" value="PHAGE INTEGRASE-RELATED"/>
    <property type="match status" value="1"/>
</dbReference>
<reference evidence="7 8" key="1">
    <citation type="submission" date="2024-09" db="EMBL/GenBank/DDBJ databases">
        <authorList>
            <person name="Sun Q."/>
            <person name="Mori K."/>
        </authorList>
    </citation>
    <scope>NUCLEOTIDE SEQUENCE [LARGE SCALE GENOMIC DNA]</scope>
    <source>
        <strain evidence="7 8">JCM 11411</strain>
    </source>
</reference>
<evidence type="ECO:0000313" key="7">
    <source>
        <dbReference type="EMBL" id="MFB9778826.1"/>
    </source>
</evidence>
<dbReference type="PROSITE" id="PS51900">
    <property type="entry name" value="CB"/>
    <property type="match status" value="1"/>
</dbReference>
<comment type="similarity">
    <text evidence="1">Belongs to the 'phage' integrase family.</text>
</comment>
<evidence type="ECO:0000256" key="4">
    <source>
        <dbReference type="PROSITE-ProRule" id="PRU01248"/>
    </source>
</evidence>
<dbReference type="Proteomes" id="UP001589587">
    <property type="component" value="Unassembled WGS sequence"/>
</dbReference>
<keyword evidence="3" id="KW-0233">DNA recombination</keyword>
<keyword evidence="2 4" id="KW-0238">DNA-binding</keyword>
<feature type="domain" description="Core-binding (CB)" evidence="6">
    <location>
        <begin position="1"/>
        <end position="78"/>
    </location>
</feature>